<dbReference type="EMBL" id="GL876978">
    <property type="protein sequence ID" value="KLU91860.1"/>
    <property type="molecule type" value="Genomic_DNA"/>
</dbReference>
<protein>
    <submittedName>
        <fullName evidence="3 4">Uncharacterized protein</fullName>
    </submittedName>
</protein>
<evidence type="ECO:0000313" key="4">
    <source>
        <dbReference type="EnsemblFungi" id="MAPG_10809T0"/>
    </source>
</evidence>
<reference evidence="4" key="5">
    <citation type="submission" date="2015-06" db="UniProtKB">
        <authorList>
            <consortium name="EnsemblFungi"/>
        </authorList>
    </citation>
    <scope>IDENTIFICATION</scope>
    <source>
        <strain evidence="4">ATCC 64411</strain>
    </source>
</reference>
<reference evidence="3" key="3">
    <citation type="submission" date="2011-03" db="EMBL/GenBank/DDBJ databases">
        <title>Annotation of Magnaporthe poae ATCC 64411.</title>
        <authorList>
            <person name="Ma L.-J."/>
            <person name="Dead R."/>
            <person name="Young S.K."/>
            <person name="Zeng Q."/>
            <person name="Gargeya S."/>
            <person name="Fitzgerald M."/>
            <person name="Haas B."/>
            <person name="Abouelleil A."/>
            <person name="Alvarado L."/>
            <person name="Arachchi H.M."/>
            <person name="Berlin A."/>
            <person name="Brown A."/>
            <person name="Chapman S.B."/>
            <person name="Chen Z."/>
            <person name="Dunbar C."/>
            <person name="Freedman E."/>
            <person name="Gearin G."/>
            <person name="Gellesch M."/>
            <person name="Goldberg J."/>
            <person name="Griggs A."/>
            <person name="Gujja S."/>
            <person name="Heiman D."/>
            <person name="Howarth C."/>
            <person name="Larson L."/>
            <person name="Lui A."/>
            <person name="MacDonald P.J.P."/>
            <person name="Mehta T."/>
            <person name="Montmayeur A."/>
            <person name="Murphy C."/>
            <person name="Neiman D."/>
            <person name="Pearson M."/>
            <person name="Priest M."/>
            <person name="Roberts A."/>
            <person name="Saif S."/>
            <person name="Shea T."/>
            <person name="Shenoy N."/>
            <person name="Sisk P."/>
            <person name="Stolte C."/>
            <person name="Sykes S."/>
            <person name="Yandava C."/>
            <person name="Wortman J."/>
            <person name="Nusbaum C."/>
            <person name="Birren B."/>
        </authorList>
    </citation>
    <scope>NUCLEOTIDE SEQUENCE</scope>
    <source>
        <strain evidence="3">ATCC 64411</strain>
    </source>
</reference>
<dbReference type="EMBL" id="ADBL01002670">
    <property type="status" value="NOT_ANNOTATED_CDS"/>
    <property type="molecule type" value="Genomic_DNA"/>
</dbReference>
<proteinExistence type="predicted"/>
<evidence type="ECO:0000313" key="3">
    <source>
        <dbReference type="EMBL" id="KLU91860.1"/>
    </source>
</evidence>
<keyword evidence="2" id="KW-0472">Membrane</keyword>
<evidence type="ECO:0000313" key="5">
    <source>
        <dbReference type="Proteomes" id="UP000011715"/>
    </source>
</evidence>
<feature type="transmembrane region" description="Helical" evidence="2">
    <location>
        <begin position="131"/>
        <end position="153"/>
    </location>
</feature>
<organism evidence="4 5">
    <name type="scientific">Magnaporthiopsis poae (strain ATCC 64411 / 73-15)</name>
    <name type="common">Kentucky bluegrass fungus</name>
    <name type="synonym">Magnaporthe poae</name>
    <dbReference type="NCBI Taxonomy" id="644358"/>
    <lineage>
        <taxon>Eukaryota</taxon>
        <taxon>Fungi</taxon>
        <taxon>Dikarya</taxon>
        <taxon>Ascomycota</taxon>
        <taxon>Pezizomycotina</taxon>
        <taxon>Sordariomycetes</taxon>
        <taxon>Sordariomycetidae</taxon>
        <taxon>Magnaporthales</taxon>
        <taxon>Magnaporthaceae</taxon>
        <taxon>Magnaporthiopsis</taxon>
    </lineage>
</organism>
<dbReference type="EnsemblFungi" id="MAPG_10809T0">
    <property type="protein sequence ID" value="MAPG_10809T0"/>
    <property type="gene ID" value="MAPG_10809"/>
</dbReference>
<dbReference type="AlphaFoldDB" id="A0A0C4EDK7"/>
<keyword evidence="2" id="KW-0812">Transmembrane</keyword>
<dbReference type="VEuPathDB" id="FungiDB:MAPG_10809"/>
<feature type="compositionally biased region" description="Polar residues" evidence="1">
    <location>
        <begin position="84"/>
        <end position="95"/>
    </location>
</feature>
<gene>
    <name evidence="3" type="ORF">MAPG_10809</name>
</gene>
<reference evidence="4" key="4">
    <citation type="journal article" date="2015" name="G3 (Bethesda)">
        <title>Genome sequences of three phytopathogenic species of the Magnaporthaceae family of fungi.</title>
        <authorList>
            <person name="Okagaki L.H."/>
            <person name="Nunes C.C."/>
            <person name="Sailsbery J."/>
            <person name="Clay B."/>
            <person name="Brown D."/>
            <person name="John T."/>
            <person name="Oh Y."/>
            <person name="Young N."/>
            <person name="Fitzgerald M."/>
            <person name="Haas B.J."/>
            <person name="Zeng Q."/>
            <person name="Young S."/>
            <person name="Adiconis X."/>
            <person name="Fan L."/>
            <person name="Levin J.Z."/>
            <person name="Mitchell T.K."/>
            <person name="Okubara P.A."/>
            <person name="Farman M.L."/>
            <person name="Kohn L.M."/>
            <person name="Birren B."/>
            <person name="Ma L.-J."/>
            <person name="Dean R.A."/>
        </authorList>
    </citation>
    <scope>NUCLEOTIDE SEQUENCE</scope>
    <source>
        <strain evidence="4">ATCC 64411 / 73-15</strain>
    </source>
</reference>
<keyword evidence="5" id="KW-1185">Reference proteome</keyword>
<feature type="transmembrane region" description="Helical" evidence="2">
    <location>
        <begin position="105"/>
        <end position="125"/>
    </location>
</feature>
<reference evidence="5" key="1">
    <citation type="submission" date="2010-05" db="EMBL/GenBank/DDBJ databases">
        <title>The genome sequence of Magnaporthe poae strain ATCC 64411.</title>
        <authorList>
            <person name="Ma L.-J."/>
            <person name="Dead R."/>
            <person name="Young S."/>
            <person name="Zeng Q."/>
            <person name="Koehrsen M."/>
            <person name="Alvarado L."/>
            <person name="Berlin A."/>
            <person name="Chapman S.B."/>
            <person name="Chen Z."/>
            <person name="Freedman E."/>
            <person name="Gellesch M."/>
            <person name="Goldberg J."/>
            <person name="Griggs A."/>
            <person name="Gujja S."/>
            <person name="Heilman E.R."/>
            <person name="Heiman D."/>
            <person name="Hepburn T."/>
            <person name="Howarth C."/>
            <person name="Jen D."/>
            <person name="Larson L."/>
            <person name="Mehta T."/>
            <person name="Neiman D."/>
            <person name="Pearson M."/>
            <person name="Roberts A."/>
            <person name="Saif S."/>
            <person name="Shea T."/>
            <person name="Shenoy N."/>
            <person name="Sisk P."/>
            <person name="Stolte C."/>
            <person name="Sykes S."/>
            <person name="Walk T."/>
            <person name="White J."/>
            <person name="Yandava C."/>
            <person name="Haas B."/>
            <person name="Nusbaum C."/>
            <person name="Birren B."/>
        </authorList>
    </citation>
    <scope>NUCLEOTIDE SEQUENCE [LARGE SCALE GENOMIC DNA]</scope>
    <source>
        <strain evidence="5">ATCC 64411 / 73-15</strain>
    </source>
</reference>
<feature type="compositionally biased region" description="Basic residues" evidence="1">
    <location>
        <begin position="59"/>
        <end position="68"/>
    </location>
</feature>
<evidence type="ECO:0000256" key="1">
    <source>
        <dbReference type="SAM" id="MobiDB-lite"/>
    </source>
</evidence>
<sequence>MDPTPMPYCRICLFPISYFLFPISYFLFLISCFLFPISYFLFPAHVAFAWVGCKKRRQPDKGWGHRPPHFGPSSDARVAEPHQRTQQAESESSPLANPLAKKKRILFHHFLTGAFGVCITTRRLGLSARGFWGELSPTTCISSLIIAGGAFRFRFPQKMTVHKLSLLSFCDGPRAGRGQAAGKVGKQDRVRAQRRRDLGSACVFGRIQALGGGNPEPHQILGSLFLCPDAVAAAKRVSR</sequence>
<accession>A0A0C4EDK7</accession>
<feature type="transmembrane region" description="Helical" evidence="2">
    <location>
        <begin position="23"/>
        <end position="51"/>
    </location>
</feature>
<name>A0A0C4EDK7_MAGP6</name>
<keyword evidence="2" id="KW-1133">Transmembrane helix</keyword>
<feature type="region of interest" description="Disordered" evidence="1">
    <location>
        <begin position="59"/>
        <end position="95"/>
    </location>
</feature>
<evidence type="ECO:0000256" key="2">
    <source>
        <dbReference type="SAM" id="Phobius"/>
    </source>
</evidence>
<reference evidence="3" key="2">
    <citation type="submission" date="2010-05" db="EMBL/GenBank/DDBJ databases">
        <title>The Genome Sequence of Magnaporthe poae strain ATCC 64411.</title>
        <authorList>
            <consortium name="The Broad Institute Genome Sequencing Platform"/>
            <consortium name="Broad Institute Genome Sequencing Center for Infectious Disease"/>
            <person name="Ma L.-J."/>
            <person name="Dead R."/>
            <person name="Young S."/>
            <person name="Zeng Q."/>
            <person name="Koehrsen M."/>
            <person name="Alvarado L."/>
            <person name="Berlin A."/>
            <person name="Chapman S.B."/>
            <person name="Chen Z."/>
            <person name="Freedman E."/>
            <person name="Gellesch M."/>
            <person name="Goldberg J."/>
            <person name="Griggs A."/>
            <person name="Gujja S."/>
            <person name="Heilman E.R."/>
            <person name="Heiman D."/>
            <person name="Hepburn T."/>
            <person name="Howarth C."/>
            <person name="Jen D."/>
            <person name="Larson L."/>
            <person name="Mehta T."/>
            <person name="Neiman D."/>
            <person name="Pearson M."/>
            <person name="Roberts A."/>
            <person name="Saif S."/>
            <person name="Shea T."/>
            <person name="Shenoy N."/>
            <person name="Sisk P."/>
            <person name="Stolte C."/>
            <person name="Sykes S."/>
            <person name="Walk T."/>
            <person name="White J."/>
            <person name="Yandava C."/>
            <person name="Haas B."/>
            <person name="Nusbaum C."/>
            <person name="Birren B."/>
        </authorList>
    </citation>
    <scope>NUCLEOTIDE SEQUENCE</scope>
    <source>
        <strain evidence="3">ATCC 64411</strain>
    </source>
</reference>
<dbReference type="Proteomes" id="UP000011715">
    <property type="component" value="Unassembled WGS sequence"/>
</dbReference>